<organism evidence="2 3">
    <name type="scientific">Cotesia congregata</name>
    <name type="common">Parasitoid wasp</name>
    <name type="synonym">Apanteles congregatus</name>
    <dbReference type="NCBI Taxonomy" id="51543"/>
    <lineage>
        <taxon>Eukaryota</taxon>
        <taxon>Metazoa</taxon>
        <taxon>Ecdysozoa</taxon>
        <taxon>Arthropoda</taxon>
        <taxon>Hexapoda</taxon>
        <taxon>Insecta</taxon>
        <taxon>Pterygota</taxon>
        <taxon>Neoptera</taxon>
        <taxon>Endopterygota</taxon>
        <taxon>Hymenoptera</taxon>
        <taxon>Apocrita</taxon>
        <taxon>Ichneumonoidea</taxon>
        <taxon>Braconidae</taxon>
        <taxon>Microgastrinae</taxon>
        <taxon>Cotesia</taxon>
    </lineage>
</organism>
<protein>
    <submittedName>
        <fullName evidence="2">Uncharacterized protein</fullName>
    </submittedName>
</protein>
<keyword evidence="1" id="KW-0732">Signal</keyword>
<comment type="caution">
    <text evidence="2">The sequence shown here is derived from an EMBL/GenBank/DDBJ whole genome shotgun (WGS) entry which is preliminary data.</text>
</comment>
<accession>A0A8J2HJ95</accession>
<feature type="signal peptide" evidence="1">
    <location>
        <begin position="1"/>
        <end position="25"/>
    </location>
</feature>
<keyword evidence="3" id="KW-1185">Reference proteome</keyword>
<feature type="chain" id="PRO_5035295302" evidence="1">
    <location>
        <begin position="26"/>
        <end position="116"/>
    </location>
</feature>
<gene>
    <name evidence="2" type="ORF">HICCMSTLAB_LOCUS11354</name>
</gene>
<dbReference type="EMBL" id="CAJNRD030001123">
    <property type="protein sequence ID" value="CAG5103127.1"/>
    <property type="molecule type" value="Genomic_DNA"/>
</dbReference>
<evidence type="ECO:0000256" key="1">
    <source>
        <dbReference type="SAM" id="SignalP"/>
    </source>
</evidence>
<dbReference type="AlphaFoldDB" id="A0A8J2HJ95"/>
<reference evidence="2" key="1">
    <citation type="submission" date="2021-04" db="EMBL/GenBank/DDBJ databases">
        <authorList>
            <person name="Chebbi M.A.C M."/>
        </authorList>
    </citation>
    <scope>NUCLEOTIDE SEQUENCE</scope>
</reference>
<dbReference type="OrthoDB" id="6621861at2759"/>
<evidence type="ECO:0000313" key="2">
    <source>
        <dbReference type="EMBL" id="CAG5103127.1"/>
    </source>
</evidence>
<name>A0A8J2HJ95_COTCN</name>
<proteinExistence type="predicted"/>
<sequence>MEITSWKTSVILSSVMFMILFTATAEKFTKDHKQTLDKVVKILSANKPHFQSYENFEERTERINKELDQAMNIINVVKEIDRFVTNKIKMIVKQLNAIYDIHYSDRSQSSFNVYEQ</sequence>
<dbReference type="Proteomes" id="UP000786811">
    <property type="component" value="Unassembled WGS sequence"/>
</dbReference>
<evidence type="ECO:0000313" key="3">
    <source>
        <dbReference type="Proteomes" id="UP000786811"/>
    </source>
</evidence>